<gene>
    <name evidence="1" type="ORF">FBEOM_12077</name>
</gene>
<comment type="caution">
    <text evidence="1">The sequence shown here is derived from an EMBL/GenBank/DDBJ whole genome shotgun (WGS) entry which is preliminary data.</text>
</comment>
<dbReference type="EMBL" id="PVQB02000732">
    <property type="protein sequence ID" value="KAF4334098.1"/>
    <property type="molecule type" value="Genomic_DNA"/>
</dbReference>
<evidence type="ECO:0000313" key="1">
    <source>
        <dbReference type="EMBL" id="KAF4334098.1"/>
    </source>
</evidence>
<dbReference type="OrthoDB" id="5152837at2759"/>
<organism evidence="1 2">
    <name type="scientific">Fusarium beomiforme</name>
    <dbReference type="NCBI Taxonomy" id="44412"/>
    <lineage>
        <taxon>Eukaryota</taxon>
        <taxon>Fungi</taxon>
        <taxon>Dikarya</taxon>
        <taxon>Ascomycota</taxon>
        <taxon>Pezizomycotina</taxon>
        <taxon>Sordariomycetes</taxon>
        <taxon>Hypocreomycetidae</taxon>
        <taxon>Hypocreales</taxon>
        <taxon>Nectriaceae</taxon>
        <taxon>Fusarium</taxon>
        <taxon>Fusarium burgessii species complex</taxon>
    </lineage>
</organism>
<keyword evidence="2" id="KW-1185">Reference proteome</keyword>
<name>A0A9P5A8R6_9HYPO</name>
<dbReference type="Proteomes" id="UP000730481">
    <property type="component" value="Unassembled WGS sequence"/>
</dbReference>
<sequence>MKQIVSGLHHLKGLEMVFGIDIIQVNEYGLVKIVLDWNWEFCADGILCDANEGYLVAYLEGVMTVMAQSCLDLPEEASDFLADGVLPELDHPYIHSAAGPHVLGRAIKFAIREKLLANDESQRT</sequence>
<proteinExistence type="predicted"/>
<protein>
    <submittedName>
        <fullName evidence="1">Uncharacterized protein</fullName>
    </submittedName>
</protein>
<reference evidence="1" key="2">
    <citation type="submission" date="2020-02" db="EMBL/GenBank/DDBJ databases">
        <title>Identification and distribution of gene clusters putatively required for synthesis of sphingolipid metabolism inhibitors in phylogenetically diverse species of the filamentous fungus Fusarium.</title>
        <authorList>
            <person name="Kim H.-S."/>
            <person name="Busman M."/>
            <person name="Brown D.W."/>
            <person name="Divon H."/>
            <person name="Uhlig S."/>
            <person name="Proctor R.H."/>
        </authorList>
    </citation>
    <scope>NUCLEOTIDE SEQUENCE</scope>
    <source>
        <strain evidence="1">NRRL 25174</strain>
    </source>
</reference>
<reference evidence="1" key="1">
    <citation type="journal article" date="2017" name="Mycologia">
        <title>Fusarium algeriense, sp. nov., a novel toxigenic crown rot pathogen of durum wheat from Algeria is nested in the Fusarium burgessii species complex.</title>
        <authorList>
            <person name="Laraba I."/>
            <person name="Keddad A."/>
            <person name="Boureghda H."/>
            <person name="Abdallah N."/>
            <person name="Vaughan M.M."/>
            <person name="Proctor R.H."/>
            <person name="Busman M."/>
            <person name="O'Donnell K."/>
        </authorList>
    </citation>
    <scope>NUCLEOTIDE SEQUENCE</scope>
    <source>
        <strain evidence="1">NRRL 25174</strain>
    </source>
</reference>
<dbReference type="AlphaFoldDB" id="A0A9P5A8R6"/>
<evidence type="ECO:0000313" key="2">
    <source>
        <dbReference type="Proteomes" id="UP000730481"/>
    </source>
</evidence>
<accession>A0A9P5A8R6</accession>